<dbReference type="Gene3D" id="1.10.287.950">
    <property type="entry name" value="Methyl-accepting chemotaxis protein"/>
    <property type="match status" value="1"/>
</dbReference>
<dbReference type="Gene3D" id="1.20.1640.10">
    <property type="entry name" value="Multidrug efflux transporter AcrB transmembrane domain"/>
    <property type="match status" value="2"/>
</dbReference>
<feature type="transmembrane region" description="Helical" evidence="7">
    <location>
        <begin position="177"/>
        <end position="193"/>
    </location>
</feature>
<dbReference type="OrthoDB" id="9782006at2"/>
<dbReference type="InterPro" id="IPR004869">
    <property type="entry name" value="MMPL_dom"/>
</dbReference>
<feature type="transmembrane region" description="Helical" evidence="7">
    <location>
        <begin position="877"/>
        <end position="900"/>
    </location>
</feature>
<feature type="transmembrane region" description="Helical" evidence="7">
    <location>
        <begin position="302"/>
        <end position="326"/>
    </location>
</feature>
<keyword evidence="3" id="KW-1003">Cell membrane</keyword>
<evidence type="ECO:0000256" key="3">
    <source>
        <dbReference type="ARBA" id="ARBA00022475"/>
    </source>
</evidence>
<protein>
    <submittedName>
        <fullName evidence="9">Putative drug exporter of the RND superfamily</fullName>
    </submittedName>
</protein>
<keyword evidence="4 7" id="KW-0812">Transmembrane</keyword>
<feature type="transmembrane region" description="Helical" evidence="7">
    <location>
        <begin position="361"/>
        <end position="379"/>
    </location>
</feature>
<evidence type="ECO:0000313" key="9">
    <source>
        <dbReference type="EMBL" id="SHI22089.1"/>
    </source>
</evidence>
<evidence type="ECO:0000256" key="5">
    <source>
        <dbReference type="ARBA" id="ARBA00022989"/>
    </source>
</evidence>
<dbReference type="PANTHER" id="PTHR33406">
    <property type="entry name" value="MEMBRANE PROTEIN MJ1562-RELATED"/>
    <property type="match status" value="1"/>
</dbReference>
<dbReference type="AlphaFoldDB" id="A0A1M5ZD41"/>
<name>A0A1M5ZD41_9FIRM</name>
<dbReference type="InterPro" id="IPR000731">
    <property type="entry name" value="SSD"/>
</dbReference>
<dbReference type="Pfam" id="PF03176">
    <property type="entry name" value="MMPL"/>
    <property type="match status" value="2"/>
</dbReference>
<dbReference type="STRING" id="1123282.SAMN02745823_03548"/>
<feature type="transmembrane region" description="Helical" evidence="7">
    <location>
        <begin position="200"/>
        <end position="221"/>
    </location>
</feature>
<dbReference type="GO" id="GO:0005886">
    <property type="term" value="C:plasma membrane"/>
    <property type="evidence" value="ECO:0007669"/>
    <property type="project" value="UniProtKB-SubCell"/>
</dbReference>
<feature type="transmembrane region" description="Helical" evidence="7">
    <location>
        <begin position="233"/>
        <end position="252"/>
    </location>
</feature>
<dbReference type="SUPFAM" id="SSF58104">
    <property type="entry name" value="Methyl-accepting chemotaxis protein (MCP) signaling domain"/>
    <property type="match status" value="1"/>
</dbReference>
<comment type="subcellular location">
    <subcellularLocation>
        <location evidence="1">Cell membrane</location>
        <topology evidence="1">Multi-pass membrane protein</topology>
    </subcellularLocation>
</comment>
<evidence type="ECO:0000313" key="10">
    <source>
        <dbReference type="Proteomes" id="UP000183995"/>
    </source>
</evidence>
<gene>
    <name evidence="9" type="ORF">SAMN02745823_03548</name>
</gene>
<feature type="transmembrane region" description="Helical" evidence="7">
    <location>
        <begin position="279"/>
        <end position="296"/>
    </location>
</feature>
<reference evidence="9 10" key="1">
    <citation type="submission" date="2016-11" db="EMBL/GenBank/DDBJ databases">
        <authorList>
            <person name="Jaros S."/>
            <person name="Januszkiewicz K."/>
            <person name="Wedrychowicz H."/>
        </authorList>
    </citation>
    <scope>NUCLEOTIDE SEQUENCE [LARGE SCALE GENOMIC DNA]</scope>
    <source>
        <strain evidence="9 10">DSM 10068</strain>
    </source>
</reference>
<sequence>MKRIIKGRWAIFAVWLVVTVLLSVFQPDINVILQQRGQSPLNDDSPSVIASSILKKMEATNGTDNLVVFYNQDKISDDEMKSIGEAVQAMKDSSTELGIDKIIDPFGTPEAKSSLISSDGTTLMVSFKLDKGARDINDIKNAFEEKLQNAGVEHYLTGEDFITGDYLEASIAGVEKSAVLTVLFILVILIIMFRSVVTPLVSLLTVAVAYLTSMGITAQLIDRAGFPVTTLTQVLMILILFGIGTDYNILLFNRFKEELSHGLSVDDAIIRTYKTAGKTIAFSILTVLIAFFSLIFSESPIYKSAISVVIGGAMLLLEIVTLTPFVMKQLGPRIFWPSKNANGHKESRIWGGITAFSTKRAVVSVLLTVAVIGVSVVFYQQKLNFDQVGELGDAYPASKGFNIVAEHFGKGQAMPSTLVIESGSALDNNDALSVIDKVTEKIKAIDGVEQVSSVTQPEGKQIDDLYISSQMTSVSDGLSQMQDGLNQLGDGFGGAEAQLGGADFSQVGDMAAGTAQLHDAVTALAGGLSQLQAGLDGSASDAQTLSGGLKAIETNLSQMSGGLKTLADNYSAMQSGYLEMGKNYQSAAGALLGIKSALSQMQGMAAALGESVPSVKGDANYQGMKASIDTLLSSLGNMTPEGMEALNSNYNAVTAGFNEANTNLAAMSAGLSQLAAGLKSVESGLGQASDGIGTIVTNMNKVASGLDQMKAGQEQLASGLEQFGAFGSQLTQVADALKQISDGLGQSKDFLTQFSADKTFHMPDEALASADFKPALDTFMSGDRTITKMIIVLKDDPYSKDAVNTIKEINDAVSSGLKGTVLSDAGYGISGPSSTTCDMNDILSRDLNRMIIIVLIGVFLVLMLVIRSFWTSVMITLSLVGAYFAATFISNSIFIGLLHYPGVSSYVPFFSFIVIVALGVDYSIFLMMRFREFGHMKPKEAIVLASRQIGGVVLSAAVILGGTFATLMPSGMLLLTELAVTVITGLIILCFIMLPLFLPATISLMSRLPKSGVDTEDTAQDARV</sequence>
<keyword evidence="5 7" id="KW-1133">Transmembrane helix</keyword>
<evidence type="ECO:0000256" key="2">
    <source>
        <dbReference type="ARBA" id="ARBA00010157"/>
    </source>
</evidence>
<dbReference type="PANTHER" id="PTHR33406:SF6">
    <property type="entry name" value="MEMBRANE PROTEIN YDGH-RELATED"/>
    <property type="match status" value="1"/>
</dbReference>
<proteinExistence type="inferred from homology"/>
<evidence type="ECO:0000256" key="1">
    <source>
        <dbReference type="ARBA" id="ARBA00004651"/>
    </source>
</evidence>
<dbReference type="Proteomes" id="UP000183995">
    <property type="component" value="Unassembled WGS sequence"/>
</dbReference>
<feature type="transmembrane region" description="Helical" evidence="7">
    <location>
        <begin position="978"/>
        <end position="998"/>
    </location>
</feature>
<evidence type="ECO:0000259" key="8">
    <source>
        <dbReference type="PROSITE" id="PS50156"/>
    </source>
</evidence>
<evidence type="ECO:0000256" key="4">
    <source>
        <dbReference type="ARBA" id="ARBA00022692"/>
    </source>
</evidence>
<organism evidence="9 10">
    <name type="scientific">Sporobacter termitidis DSM 10068</name>
    <dbReference type="NCBI Taxonomy" id="1123282"/>
    <lineage>
        <taxon>Bacteria</taxon>
        <taxon>Bacillati</taxon>
        <taxon>Bacillota</taxon>
        <taxon>Clostridia</taxon>
        <taxon>Eubacteriales</taxon>
        <taxon>Oscillospiraceae</taxon>
        <taxon>Sporobacter</taxon>
    </lineage>
</organism>
<accession>A0A1M5ZD41</accession>
<dbReference type="SUPFAM" id="SSF82866">
    <property type="entry name" value="Multidrug efflux transporter AcrB transmembrane domain"/>
    <property type="match status" value="2"/>
</dbReference>
<dbReference type="InterPro" id="IPR050545">
    <property type="entry name" value="Mycobact_MmpL"/>
</dbReference>
<feature type="transmembrane region" description="Helical" evidence="7">
    <location>
        <begin position="949"/>
        <end position="972"/>
    </location>
</feature>
<feature type="transmembrane region" description="Helical" evidence="7">
    <location>
        <begin position="850"/>
        <end position="870"/>
    </location>
</feature>
<dbReference type="RefSeq" id="WP_073082223.1">
    <property type="nucleotide sequence ID" value="NZ_FQXV01000017.1"/>
</dbReference>
<feature type="transmembrane region" description="Helical" evidence="7">
    <location>
        <begin position="906"/>
        <end position="928"/>
    </location>
</feature>
<dbReference type="EMBL" id="FQXV01000017">
    <property type="protein sequence ID" value="SHI22089.1"/>
    <property type="molecule type" value="Genomic_DNA"/>
</dbReference>
<comment type="similarity">
    <text evidence="2">Belongs to the resistance-nodulation-cell division (RND) (TC 2.A.6) family. MmpL subfamily.</text>
</comment>
<keyword evidence="6 7" id="KW-0472">Membrane</keyword>
<feature type="domain" description="SSD" evidence="8">
    <location>
        <begin position="200"/>
        <end position="300"/>
    </location>
</feature>
<keyword evidence="10" id="KW-1185">Reference proteome</keyword>
<dbReference type="PROSITE" id="PS50156">
    <property type="entry name" value="SSD"/>
    <property type="match status" value="1"/>
</dbReference>
<evidence type="ECO:0000256" key="6">
    <source>
        <dbReference type="ARBA" id="ARBA00023136"/>
    </source>
</evidence>
<evidence type="ECO:0000256" key="7">
    <source>
        <dbReference type="SAM" id="Phobius"/>
    </source>
</evidence>